<dbReference type="AlphaFoldDB" id="A0A834AA33"/>
<organism evidence="2 3">
    <name type="scientific">Phyllostomus discolor</name>
    <name type="common">pale spear-nosed bat</name>
    <dbReference type="NCBI Taxonomy" id="89673"/>
    <lineage>
        <taxon>Eukaryota</taxon>
        <taxon>Metazoa</taxon>
        <taxon>Chordata</taxon>
        <taxon>Craniata</taxon>
        <taxon>Vertebrata</taxon>
        <taxon>Euteleostomi</taxon>
        <taxon>Mammalia</taxon>
        <taxon>Eutheria</taxon>
        <taxon>Laurasiatheria</taxon>
        <taxon>Chiroptera</taxon>
        <taxon>Yangochiroptera</taxon>
        <taxon>Phyllostomidae</taxon>
        <taxon>Phyllostominae</taxon>
        <taxon>Phyllostomus</taxon>
    </lineage>
</organism>
<evidence type="ECO:0000313" key="2">
    <source>
        <dbReference type="EMBL" id="KAF6107663.1"/>
    </source>
</evidence>
<reference evidence="2 3" key="1">
    <citation type="journal article" date="2020" name="Nature">
        <title>Six reference-quality genomes reveal evolution of bat adaptations.</title>
        <authorList>
            <person name="Jebb D."/>
            <person name="Huang Z."/>
            <person name="Pippel M."/>
            <person name="Hughes G.M."/>
            <person name="Lavrichenko K."/>
            <person name="Devanna P."/>
            <person name="Winkler S."/>
            <person name="Jermiin L.S."/>
            <person name="Skirmuntt E.C."/>
            <person name="Katzourakis A."/>
            <person name="Burkitt-Gray L."/>
            <person name="Ray D.A."/>
            <person name="Sullivan K.A.M."/>
            <person name="Roscito J.G."/>
            <person name="Kirilenko B.M."/>
            <person name="Davalos L.M."/>
            <person name="Corthals A.P."/>
            <person name="Power M.L."/>
            <person name="Jones G."/>
            <person name="Ransome R.D."/>
            <person name="Dechmann D.K.N."/>
            <person name="Locatelli A.G."/>
            <person name="Puechmaille S.J."/>
            <person name="Fedrigo O."/>
            <person name="Jarvis E.D."/>
            <person name="Hiller M."/>
            <person name="Vernes S.C."/>
            <person name="Myers E.W."/>
            <person name="Teeling E.C."/>
        </authorList>
    </citation>
    <scope>NUCLEOTIDE SEQUENCE [LARGE SCALE GENOMIC DNA]</scope>
    <source>
        <strain evidence="2">Bat1K_MPI-CBG_1</strain>
    </source>
</reference>
<dbReference type="EMBL" id="JABVXQ010000005">
    <property type="protein sequence ID" value="KAF6107663.1"/>
    <property type="molecule type" value="Genomic_DNA"/>
</dbReference>
<dbReference type="InterPro" id="IPR029058">
    <property type="entry name" value="AB_hydrolase_fold"/>
</dbReference>
<dbReference type="Proteomes" id="UP000664940">
    <property type="component" value="Unassembled WGS sequence"/>
</dbReference>
<dbReference type="PANTHER" id="PTHR46331">
    <property type="entry name" value="VALACYCLOVIR HYDROLASE"/>
    <property type="match status" value="1"/>
</dbReference>
<protein>
    <submittedName>
        <fullName evidence="2">Biphenyl hydrolase like</fullName>
    </submittedName>
</protein>
<accession>A0A834AA33</accession>
<proteinExistence type="predicted"/>
<sequence length="143" mass="15959">MAKALGSRGALRLRLLLSALKSGVSVPLTRTEASFGTSVTSTKVAVNGVHLHYQRTGGIRDVSKWSEKIKKPLETLYGYEYFAKTCEKWVDGIKQFKHLPDGNICRHLLPLIQCPTLIVHGEKDPLVPRFHADFIHKHVSGSR</sequence>
<dbReference type="SUPFAM" id="SSF53474">
    <property type="entry name" value="alpha/beta-Hydrolases"/>
    <property type="match status" value="1"/>
</dbReference>
<dbReference type="Gene3D" id="3.40.50.1820">
    <property type="entry name" value="alpha/beta hydrolase"/>
    <property type="match status" value="1"/>
</dbReference>
<evidence type="ECO:0000313" key="3">
    <source>
        <dbReference type="Proteomes" id="UP000664940"/>
    </source>
</evidence>
<dbReference type="GO" id="GO:0017171">
    <property type="term" value="F:serine hydrolase activity"/>
    <property type="evidence" value="ECO:0007669"/>
    <property type="project" value="TreeGrafter"/>
</dbReference>
<gene>
    <name evidence="2" type="ORF">HJG60_001524</name>
</gene>
<name>A0A834AA33_9CHIR</name>
<dbReference type="PANTHER" id="PTHR46331:SF2">
    <property type="entry name" value="VALACYCLOVIR HYDROLASE"/>
    <property type="match status" value="1"/>
</dbReference>
<feature type="chain" id="PRO_5032846261" evidence="1">
    <location>
        <begin position="26"/>
        <end position="143"/>
    </location>
</feature>
<keyword evidence="2" id="KW-0378">Hydrolase</keyword>
<keyword evidence="1" id="KW-0732">Signal</keyword>
<feature type="signal peptide" evidence="1">
    <location>
        <begin position="1"/>
        <end position="25"/>
    </location>
</feature>
<evidence type="ECO:0000256" key="1">
    <source>
        <dbReference type="SAM" id="SignalP"/>
    </source>
</evidence>
<comment type="caution">
    <text evidence="2">The sequence shown here is derived from an EMBL/GenBank/DDBJ whole genome shotgun (WGS) entry which is preliminary data.</text>
</comment>